<dbReference type="PANTHER" id="PTHR31208:SF2">
    <property type="entry name" value="DOMAIN-CONTAINING PROTEIN, PUTATIVE, EXPRESSED-RELATED"/>
    <property type="match status" value="1"/>
</dbReference>
<dbReference type="Proteomes" id="UP000829196">
    <property type="component" value="Unassembled WGS sequence"/>
</dbReference>
<organism evidence="2 3">
    <name type="scientific">Dendrobium nobile</name>
    <name type="common">Orchid</name>
    <dbReference type="NCBI Taxonomy" id="94219"/>
    <lineage>
        <taxon>Eukaryota</taxon>
        <taxon>Viridiplantae</taxon>
        <taxon>Streptophyta</taxon>
        <taxon>Embryophyta</taxon>
        <taxon>Tracheophyta</taxon>
        <taxon>Spermatophyta</taxon>
        <taxon>Magnoliopsida</taxon>
        <taxon>Liliopsida</taxon>
        <taxon>Asparagales</taxon>
        <taxon>Orchidaceae</taxon>
        <taxon>Epidendroideae</taxon>
        <taxon>Malaxideae</taxon>
        <taxon>Dendrobiinae</taxon>
        <taxon>Dendrobium</taxon>
    </lineage>
</organism>
<feature type="compositionally biased region" description="Basic residues" evidence="1">
    <location>
        <begin position="177"/>
        <end position="186"/>
    </location>
</feature>
<gene>
    <name evidence="2" type="ORF">KFK09_009107</name>
</gene>
<dbReference type="PANTHER" id="PTHR31208">
    <property type="entry name" value="EXPRESSED PROTEIN"/>
    <property type="match status" value="1"/>
</dbReference>
<name>A0A8T3BR74_DENNO</name>
<sequence length="186" mass="20549">MASWLRNSHSLQQICFILHQALFSCLYLTMAHCQKLWLSANRFASAIEVDGLKNSVSDDSIPCEYEKIEFPDLKVVNENKMMVSEYFGIPCNNLVSQNSDDCSDNDAGVKIVESFSTENNHDSFEFLGDDTPLSCVSSDVSSLMAPTTSEAIAEPSLLQKSKETEVAEDGSVSSIVGKRRHMEAAH</sequence>
<dbReference type="PROSITE" id="PS51257">
    <property type="entry name" value="PROKAR_LIPOPROTEIN"/>
    <property type="match status" value="1"/>
</dbReference>
<evidence type="ECO:0000313" key="2">
    <source>
        <dbReference type="EMBL" id="KAI0516432.1"/>
    </source>
</evidence>
<evidence type="ECO:0000313" key="3">
    <source>
        <dbReference type="Proteomes" id="UP000829196"/>
    </source>
</evidence>
<feature type="region of interest" description="Disordered" evidence="1">
    <location>
        <begin position="161"/>
        <end position="186"/>
    </location>
</feature>
<accession>A0A8T3BR74</accession>
<dbReference type="EMBL" id="JAGYWB010000007">
    <property type="protein sequence ID" value="KAI0516432.1"/>
    <property type="molecule type" value="Genomic_DNA"/>
</dbReference>
<reference evidence="2" key="1">
    <citation type="journal article" date="2022" name="Front. Genet.">
        <title>Chromosome-Scale Assembly of the Dendrobium nobile Genome Provides Insights Into the Molecular Mechanism of the Biosynthesis of the Medicinal Active Ingredient of Dendrobium.</title>
        <authorList>
            <person name="Xu Q."/>
            <person name="Niu S.-C."/>
            <person name="Li K.-L."/>
            <person name="Zheng P.-J."/>
            <person name="Zhang X.-J."/>
            <person name="Jia Y."/>
            <person name="Liu Y."/>
            <person name="Niu Y.-X."/>
            <person name="Yu L.-H."/>
            <person name="Chen D.-F."/>
            <person name="Zhang G.-Q."/>
        </authorList>
    </citation>
    <scope>NUCLEOTIDE SEQUENCE</scope>
    <source>
        <tissue evidence="2">Leaf</tissue>
    </source>
</reference>
<proteinExistence type="predicted"/>
<evidence type="ECO:0000256" key="1">
    <source>
        <dbReference type="SAM" id="MobiDB-lite"/>
    </source>
</evidence>
<comment type="caution">
    <text evidence="2">The sequence shown here is derived from an EMBL/GenBank/DDBJ whole genome shotgun (WGS) entry which is preliminary data.</text>
</comment>
<dbReference type="OrthoDB" id="270970at2759"/>
<protein>
    <submittedName>
        <fullName evidence="2">Uncharacterized protein</fullName>
    </submittedName>
</protein>
<keyword evidence="3" id="KW-1185">Reference proteome</keyword>
<dbReference type="AlphaFoldDB" id="A0A8T3BR74"/>